<evidence type="ECO:0000256" key="10">
    <source>
        <dbReference type="HAMAP-Rule" id="MF_00185"/>
    </source>
</evidence>
<feature type="region of interest" description="Interaction with substrate tRNA" evidence="10">
    <location>
        <begin position="162"/>
        <end position="166"/>
    </location>
</feature>
<dbReference type="EC" id="2.5.1.75" evidence="10"/>
<proteinExistence type="inferred from homology"/>
<dbReference type="Proteomes" id="UP000429555">
    <property type="component" value="Unassembled WGS sequence"/>
</dbReference>
<feature type="site" description="Interaction with substrate tRNA" evidence="10">
    <location>
        <position position="126"/>
    </location>
</feature>
<name>A0A6I4L2H4_9PSED</name>
<evidence type="ECO:0000256" key="11">
    <source>
        <dbReference type="RuleBase" id="RU003783"/>
    </source>
</evidence>
<dbReference type="NCBIfam" id="TIGR00174">
    <property type="entry name" value="miaA"/>
    <property type="match status" value="1"/>
</dbReference>
<keyword evidence="7 10" id="KW-0067">ATP-binding</keyword>
<dbReference type="PANTHER" id="PTHR11088">
    <property type="entry name" value="TRNA DIMETHYLALLYLTRANSFERASE"/>
    <property type="match status" value="1"/>
</dbReference>
<evidence type="ECO:0000313" key="14">
    <source>
        <dbReference type="EMBL" id="MVW76936.1"/>
    </source>
</evidence>
<keyword evidence="5 10" id="KW-0819">tRNA processing</keyword>
<feature type="region of interest" description="Interaction with substrate tRNA" evidence="10">
    <location>
        <begin position="38"/>
        <end position="41"/>
    </location>
</feature>
<dbReference type="Gene3D" id="3.40.50.300">
    <property type="entry name" value="P-loop containing nucleotide triphosphate hydrolases"/>
    <property type="match status" value="1"/>
</dbReference>
<sequence>MASPLPPAIFLMGPTAAGKTDLALELARVLPCELISVDSALIYRGMDIGTAKPDKATLAEFPHALIDICDPAESYSAAQFRQDALAAMAEATARGRIPLLVGGTMLYYKALLEGLAAMPSADAQVRAELEARAQAEGWQALHDELRCVDPESAARIHPNDPQRLIRALEVYRVSGLSMTAHRQRQQAENTVAGAAAGGQFPYTVAQLAVAPADRSLLHERIALRFQLMLEQGFIDEVEALRQRSDLHPGLPSIRAVGYRQVWDYLEGNLSKAQMQERGIIATRQLAKRQFTWLRGWQDVQWLDSLACDNLPRALKCLAAVSILT</sequence>
<keyword evidence="4 10" id="KW-0808">Transferase</keyword>
<evidence type="ECO:0000256" key="9">
    <source>
        <dbReference type="ARBA" id="ARBA00049563"/>
    </source>
</evidence>
<comment type="caution">
    <text evidence="14">The sequence shown here is derived from an EMBL/GenBank/DDBJ whole genome shotgun (WGS) entry which is preliminary data.</text>
</comment>
<feature type="site" description="Interaction with substrate tRNA" evidence="10">
    <location>
        <position position="104"/>
    </location>
</feature>
<gene>
    <name evidence="10 14" type="primary">miaA</name>
    <name evidence="14" type="ORF">GJV18_16565</name>
</gene>
<comment type="cofactor">
    <cofactor evidence="1 10">
        <name>Mg(2+)</name>
        <dbReference type="ChEBI" id="CHEBI:18420"/>
    </cofactor>
</comment>
<dbReference type="GO" id="GO:0005524">
    <property type="term" value="F:ATP binding"/>
    <property type="evidence" value="ECO:0007669"/>
    <property type="project" value="UniProtKB-UniRule"/>
</dbReference>
<evidence type="ECO:0000256" key="5">
    <source>
        <dbReference type="ARBA" id="ARBA00022694"/>
    </source>
</evidence>
<dbReference type="Pfam" id="PF01715">
    <property type="entry name" value="IPPT"/>
    <property type="match status" value="1"/>
</dbReference>
<organism evidence="14 15">
    <name type="scientific">Pseudomonas xionganensis</name>
    <dbReference type="NCBI Taxonomy" id="2654845"/>
    <lineage>
        <taxon>Bacteria</taxon>
        <taxon>Pseudomonadati</taxon>
        <taxon>Pseudomonadota</taxon>
        <taxon>Gammaproteobacteria</taxon>
        <taxon>Pseudomonadales</taxon>
        <taxon>Pseudomonadaceae</taxon>
        <taxon>Pseudomonas</taxon>
    </lineage>
</organism>
<reference evidence="14 15" key="1">
    <citation type="submission" date="2019-11" db="EMBL/GenBank/DDBJ databases">
        <title>Pseudomonas flavidum sp. nov., isolated from Baiyang Lake.</title>
        <authorList>
            <person name="Zhao Y."/>
        </authorList>
    </citation>
    <scope>NUCLEOTIDE SEQUENCE [LARGE SCALE GENOMIC DNA]</scope>
    <source>
        <strain evidence="15">R-22-3 w-18</strain>
    </source>
</reference>
<dbReference type="HAMAP" id="MF_00185">
    <property type="entry name" value="IPP_trans"/>
    <property type="match status" value="1"/>
</dbReference>
<dbReference type="GO" id="GO:0052381">
    <property type="term" value="F:tRNA dimethylallyltransferase activity"/>
    <property type="evidence" value="ECO:0007669"/>
    <property type="project" value="UniProtKB-UniRule"/>
</dbReference>
<evidence type="ECO:0000256" key="12">
    <source>
        <dbReference type="RuleBase" id="RU003784"/>
    </source>
</evidence>
<dbReference type="InterPro" id="IPR039657">
    <property type="entry name" value="Dimethylallyltransferase"/>
</dbReference>
<dbReference type="AlphaFoldDB" id="A0A6I4L2H4"/>
<feature type="binding site" evidence="10">
    <location>
        <begin position="15"/>
        <end position="20"/>
    </location>
    <ligand>
        <name>substrate</name>
    </ligand>
</feature>
<dbReference type="GO" id="GO:0006400">
    <property type="term" value="P:tRNA modification"/>
    <property type="evidence" value="ECO:0007669"/>
    <property type="project" value="TreeGrafter"/>
</dbReference>
<dbReference type="InterPro" id="IPR018022">
    <property type="entry name" value="IPT"/>
</dbReference>
<dbReference type="FunFam" id="1.10.20.140:FF:000001">
    <property type="entry name" value="tRNA dimethylallyltransferase"/>
    <property type="match status" value="1"/>
</dbReference>
<comment type="caution">
    <text evidence="10">Lacks conserved residue(s) required for the propagation of feature annotation.</text>
</comment>
<dbReference type="PANTHER" id="PTHR11088:SF60">
    <property type="entry name" value="TRNA DIMETHYLALLYLTRANSFERASE"/>
    <property type="match status" value="1"/>
</dbReference>
<evidence type="ECO:0000256" key="8">
    <source>
        <dbReference type="ARBA" id="ARBA00022842"/>
    </source>
</evidence>
<accession>A0A6I4L2H4</accession>
<dbReference type="SUPFAM" id="SSF52540">
    <property type="entry name" value="P-loop containing nucleoside triphosphate hydrolases"/>
    <property type="match status" value="1"/>
</dbReference>
<dbReference type="EMBL" id="WKJZ01000003">
    <property type="protein sequence ID" value="MVW76936.1"/>
    <property type="molecule type" value="Genomic_DNA"/>
</dbReference>
<evidence type="ECO:0000256" key="1">
    <source>
        <dbReference type="ARBA" id="ARBA00001946"/>
    </source>
</evidence>
<evidence type="ECO:0000313" key="15">
    <source>
        <dbReference type="Proteomes" id="UP000429555"/>
    </source>
</evidence>
<keyword evidence="6 10" id="KW-0547">Nucleotide-binding</keyword>
<evidence type="ECO:0000256" key="6">
    <source>
        <dbReference type="ARBA" id="ARBA00022741"/>
    </source>
</evidence>
<evidence type="ECO:0000256" key="13">
    <source>
        <dbReference type="RuleBase" id="RU003785"/>
    </source>
</evidence>
<evidence type="ECO:0000256" key="2">
    <source>
        <dbReference type="ARBA" id="ARBA00003213"/>
    </source>
</evidence>
<comment type="function">
    <text evidence="2 10 12">Catalyzes the transfer of a dimethylallyl group onto the adenine at position 37 in tRNAs that read codons beginning with uridine, leading to the formation of N6-(dimethylallyl)adenosine (i(6)A).</text>
</comment>
<comment type="subunit">
    <text evidence="10">Monomer.</text>
</comment>
<comment type="similarity">
    <text evidence="3 10 13">Belongs to the IPP transferase family.</text>
</comment>
<feature type="binding site" evidence="10">
    <location>
        <begin position="13"/>
        <end position="20"/>
    </location>
    <ligand>
        <name>ATP</name>
        <dbReference type="ChEBI" id="CHEBI:30616"/>
    </ligand>
</feature>
<comment type="catalytic activity">
    <reaction evidence="9 10 11">
        <text>adenosine(37) in tRNA + dimethylallyl diphosphate = N(6)-dimethylallyladenosine(37) in tRNA + diphosphate</text>
        <dbReference type="Rhea" id="RHEA:26482"/>
        <dbReference type="Rhea" id="RHEA-COMP:10162"/>
        <dbReference type="Rhea" id="RHEA-COMP:10375"/>
        <dbReference type="ChEBI" id="CHEBI:33019"/>
        <dbReference type="ChEBI" id="CHEBI:57623"/>
        <dbReference type="ChEBI" id="CHEBI:74411"/>
        <dbReference type="ChEBI" id="CHEBI:74415"/>
        <dbReference type="EC" id="2.5.1.75"/>
    </reaction>
</comment>
<evidence type="ECO:0000256" key="4">
    <source>
        <dbReference type="ARBA" id="ARBA00022679"/>
    </source>
</evidence>
<protein>
    <recommendedName>
        <fullName evidence="10">tRNA dimethylallyltransferase</fullName>
        <ecNumber evidence="10">2.5.1.75</ecNumber>
    </recommendedName>
    <alternativeName>
        <fullName evidence="10">Dimethylallyl diphosphate:tRNA dimethylallyltransferase</fullName>
        <shortName evidence="10">DMAPP:tRNA dimethylallyltransferase</shortName>
        <shortName evidence="10">DMATase</shortName>
    </alternativeName>
    <alternativeName>
        <fullName evidence="10">Isopentenyl-diphosphate:tRNA isopentenyltransferase</fullName>
        <shortName evidence="10">IPP transferase</shortName>
        <shortName evidence="10">IPPT</shortName>
        <shortName evidence="10">IPTase</shortName>
    </alternativeName>
</protein>
<dbReference type="Gene3D" id="1.10.20.140">
    <property type="match status" value="1"/>
</dbReference>
<evidence type="ECO:0000256" key="7">
    <source>
        <dbReference type="ARBA" id="ARBA00022840"/>
    </source>
</evidence>
<keyword evidence="15" id="KW-1185">Reference proteome</keyword>
<keyword evidence="8 10" id="KW-0460">Magnesium</keyword>
<dbReference type="InterPro" id="IPR027417">
    <property type="entry name" value="P-loop_NTPase"/>
</dbReference>
<evidence type="ECO:0000256" key="3">
    <source>
        <dbReference type="ARBA" id="ARBA00005842"/>
    </source>
</evidence>